<name>A0A4R8SVD7_9MYCO</name>
<comment type="caution">
    <text evidence="2">The sequence shown here is derived from an EMBL/GenBank/DDBJ whole genome shotgun (WGS) entry which is preliminary data.</text>
</comment>
<evidence type="ECO:0000259" key="1">
    <source>
        <dbReference type="Pfam" id="PF12728"/>
    </source>
</evidence>
<accession>A0A4R8SVD7</accession>
<feature type="domain" description="Helix-turn-helix" evidence="1">
    <location>
        <begin position="81"/>
        <end position="128"/>
    </location>
</feature>
<evidence type="ECO:0000313" key="2">
    <source>
        <dbReference type="EMBL" id="TEA06277.1"/>
    </source>
</evidence>
<dbReference type="Proteomes" id="UP000294604">
    <property type="component" value="Unassembled WGS sequence"/>
</dbReference>
<dbReference type="SUPFAM" id="SSF46955">
    <property type="entry name" value="Putative DNA-binding domain"/>
    <property type="match status" value="1"/>
</dbReference>
<dbReference type="InterPro" id="IPR009061">
    <property type="entry name" value="DNA-bd_dom_put_sf"/>
</dbReference>
<gene>
    <name evidence="2" type="ORF">CCUG60884_01415</name>
</gene>
<dbReference type="InterPro" id="IPR041657">
    <property type="entry name" value="HTH_17"/>
</dbReference>
<proteinExistence type="predicted"/>
<evidence type="ECO:0000313" key="3">
    <source>
        <dbReference type="Proteomes" id="UP000294604"/>
    </source>
</evidence>
<dbReference type="RefSeq" id="WP_078293125.1">
    <property type="nucleotide sequence ID" value="NZ_PECL01000007.1"/>
</dbReference>
<reference evidence="2 3" key="1">
    <citation type="journal article" date="2019" name="Sci. Rep.">
        <title>Extended insight into the Mycobacterium chelonae-abscessus complex through whole genome sequencing of Mycobacterium salmoniphilum outbreak and Mycobacterium salmoniphilum-like strains.</title>
        <authorList>
            <person name="Behra P.R.K."/>
            <person name="Das S."/>
            <person name="Pettersson B.M.F."/>
            <person name="Shirreff L."/>
            <person name="DuCote T."/>
            <person name="Jacobsson K.G."/>
            <person name="Ennis D.G."/>
            <person name="Kirsebom L.A."/>
        </authorList>
    </citation>
    <scope>NUCLEOTIDE SEQUENCE [LARGE SCALE GENOMIC DNA]</scope>
    <source>
        <strain evidence="2 3">CCUG 60884</strain>
    </source>
</reference>
<dbReference type="Pfam" id="PF12728">
    <property type="entry name" value="HTH_17"/>
    <property type="match status" value="1"/>
</dbReference>
<sequence length="128" mass="14425">MKPPSQYLTENCELIIPPEFALWLQNYAGINGDVRLRVRMNDPDKFSFLQALQFAAQFATLAASGTKLAGVQGNATDLKVTTTMAAHETGRSERCVRHWCRTGRLRATKQGRDWVINRADLEIFLAEQ</sequence>
<dbReference type="AlphaFoldDB" id="A0A4R8SVD7"/>
<organism evidence="2 3">
    <name type="scientific">Mycobacteroides salmoniphilum</name>
    <dbReference type="NCBI Taxonomy" id="404941"/>
    <lineage>
        <taxon>Bacteria</taxon>
        <taxon>Bacillati</taxon>
        <taxon>Actinomycetota</taxon>
        <taxon>Actinomycetes</taxon>
        <taxon>Mycobacteriales</taxon>
        <taxon>Mycobacteriaceae</taxon>
        <taxon>Mycobacteroides</taxon>
    </lineage>
</organism>
<protein>
    <submittedName>
        <fullName evidence="2">Helix-turn-helix domain protein</fullName>
    </submittedName>
</protein>
<dbReference type="EMBL" id="PECL01000007">
    <property type="protein sequence ID" value="TEA06277.1"/>
    <property type="molecule type" value="Genomic_DNA"/>
</dbReference>